<evidence type="ECO:0000313" key="2">
    <source>
        <dbReference type="Proteomes" id="UP000007058"/>
    </source>
</evidence>
<sequence length="38" mass="4116">MLKLLLPVPGATWHEVSRVEASRAASRVEARRMVPSGG</sequence>
<dbReference type="KEGG" id="mag:amb0299"/>
<dbReference type="Proteomes" id="UP000007058">
    <property type="component" value="Chromosome"/>
</dbReference>
<evidence type="ECO:0000313" key="1">
    <source>
        <dbReference type="EMBL" id="BAE49103.1"/>
    </source>
</evidence>
<protein>
    <submittedName>
        <fullName evidence="1">Uncharacterized protein</fullName>
    </submittedName>
</protein>
<gene>
    <name evidence="1" type="ordered locus">amb0299</name>
</gene>
<accession>Q2WAM2</accession>
<dbReference type="HOGENOM" id="CLU_3329749_0_0_5"/>
<dbReference type="AlphaFoldDB" id="Q2WAM2"/>
<dbReference type="EMBL" id="AP007255">
    <property type="protein sequence ID" value="BAE49103.1"/>
    <property type="molecule type" value="Genomic_DNA"/>
</dbReference>
<reference evidence="1 2" key="1">
    <citation type="journal article" date="2005" name="DNA Res.">
        <title>Complete genome sequence of the facultative anaerobic magnetotactic bacterium Magnetospirillum sp. strain AMB-1.</title>
        <authorList>
            <person name="Matsunaga T."/>
            <person name="Okamura Y."/>
            <person name="Fukuda Y."/>
            <person name="Wahyudi A.T."/>
            <person name="Murase Y."/>
            <person name="Takeyama H."/>
        </authorList>
    </citation>
    <scope>NUCLEOTIDE SEQUENCE [LARGE SCALE GENOMIC DNA]</scope>
    <source>
        <strain evidence="2">ATCC 700264 / AMB-1</strain>
    </source>
</reference>
<organism evidence="1 2">
    <name type="scientific">Paramagnetospirillum magneticum (strain ATCC 700264 / AMB-1)</name>
    <name type="common">Magnetospirillum magneticum</name>
    <dbReference type="NCBI Taxonomy" id="342108"/>
    <lineage>
        <taxon>Bacteria</taxon>
        <taxon>Pseudomonadati</taxon>
        <taxon>Pseudomonadota</taxon>
        <taxon>Alphaproteobacteria</taxon>
        <taxon>Rhodospirillales</taxon>
        <taxon>Magnetospirillaceae</taxon>
        <taxon>Paramagnetospirillum</taxon>
    </lineage>
</organism>
<keyword evidence="2" id="KW-1185">Reference proteome</keyword>
<proteinExistence type="predicted"/>
<name>Q2WAM2_PARM1</name>